<comment type="function">
    <text evidence="4">Responsible for synthesis of pseudouridine from uracil-13 in transfer RNAs.</text>
</comment>
<dbReference type="HAMAP" id="MF_01082">
    <property type="entry name" value="TruD"/>
    <property type="match status" value="1"/>
</dbReference>
<evidence type="ECO:0000313" key="6">
    <source>
        <dbReference type="EMBL" id="OUR96939.1"/>
    </source>
</evidence>
<feature type="active site" description="Nucleophile" evidence="4">
    <location>
        <position position="77"/>
    </location>
</feature>
<dbReference type="AlphaFoldDB" id="A0A1Y5FD90"/>
<dbReference type="GO" id="GO:0031119">
    <property type="term" value="P:tRNA pseudouridine synthesis"/>
    <property type="evidence" value="ECO:0007669"/>
    <property type="project" value="UniProtKB-UniRule"/>
</dbReference>
<dbReference type="PANTHER" id="PTHR47811:SF1">
    <property type="entry name" value="TRNA PSEUDOURIDINE SYNTHASE D"/>
    <property type="match status" value="1"/>
</dbReference>
<dbReference type="GO" id="GO:0160150">
    <property type="term" value="F:tRNA pseudouridine(13) synthase activity"/>
    <property type="evidence" value="ECO:0007669"/>
    <property type="project" value="UniProtKB-EC"/>
</dbReference>
<dbReference type="Gene3D" id="3.30.2340.10">
    <property type="entry name" value="TruD, insertion domain"/>
    <property type="match status" value="1"/>
</dbReference>
<dbReference type="InterPro" id="IPR001656">
    <property type="entry name" value="PsdUridine_synth_TruD"/>
</dbReference>
<evidence type="ECO:0000313" key="7">
    <source>
        <dbReference type="Proteomes" id="UP000196531"/>
    </source>
</evidence>
<organism evidence="6 7">
    <name type="scientific">Halobacteriovorax marinus</name>
    <dbReference type="NCBI Taxonomy" id="97084"/>
    <lineage>
        <taxon>Bacteria</taxon>
        <taxon>Pseudomonadati</taxon>
        <taxon>Bdellovibrionota</taxon>
        <taxon>Bacteriovoracia</taxon>
        <taxon>Bacteriovoracales</taxon>
        <taxon>Halobacteriovoraceae</taxon>
        <taxon>Halobacteriovorax</taxon>
    </lineage>
</organism>
<proteinExistence type="inferred from homology"/>
<dbReference type="GO" id="GO:0003723">
    <property type="term" value="F:RNA binding"/>
    <property type="evidence" value="ECO:0007669"/>
    <property type="project" value="InterPro"/>
</dbReference>
<evidence type="ECO:0000256" key="2">
    <source>
        <dbReference type="ARBA" id="ARBA00022694"/>
    </source>
</evidence>
<feature type="domain" description="TRUD" evidence="5">
    <location>
        <begin position="158"/>
        <end position="304"/>
    </location>
</feature>
<keyword evidence="2 4" id="KW-0819">tRNA processing</keyword>
<protein>
    <recommendedName>
        <fullName evidence="4">tRNA pseudouridine synthase D</fullName>
        <ecNumber evidence="4">5.4.99.27</ecNumber>
    </recommendedName>
    <alternativeName>
        <fullName evidence="4">tRNA pseudouridine(13) synthase</fullName>
    </alternativeName>
    <alternativeName>
        <fullName evidence="4">tRNA pseudouridylate synthase D</fullName>
    </alternativeName>
    <alternativeName>
        <fullName evidence="4">tRNA-uridine isomerase D</fullName>
    </alternativeName>
</protein>
<evidence type="ECO:0000256" key="4">
    <source>
        <dbReference type="HAMAP-Rule" id="MF_01082"/>
    </source>
</evidence>
<evidence type="ECO:0000256" key="3">
    <source>
        <dbReference type="ARBA" id="ARBA00023235"/>
    </source>
</evidence>
<dbReference type="SUPFAM" id="SSF55120">
    <property type="entry name" value="Pseudouridine synthase"/>
    <property type="match status" value="1"/>
</dbReference>
<comment type="caution">
    <text evidence="6">The sequence shown here is derived from an EMBL/GenBank/DDBJ whole genome shotgun (WGS) entry which is preliminary data.</text>
</comment>
<comment type="catalytic activity">
    <reaction evidence="4">
        <text>uridine(13) in tRNA = pseudouridine(13) in tRNA</text>
        <dbReference type="Rhea" id="RHEA:42540"/>
        <dbReference type="Rhea" id="RHEA-COMP:10105"/>
        <dbReference type="Rhea" id="RHEA-COMP:10106"/>
        <dbReference type="ChEBI" id="CHEBI:65314"/>
        <dbReference type="ChEBI" id="CHEBI:65315"/>
        <dbReference type="EC" id="5.4.99.27"/>
    </reaction>
</comment>
<dbReference type="Proteomes" id="UP000196531">
    <property type="component" value="Unassembled WGS sequence"/>
</dbReference>
<name>A0A1Y5FD90_9BACT</name>
<dbReference type="PANTHER" id="PTHR47811">
    <property type="entry name" value="TRNA PSEUDOURIDINE SYNTHASE D"/>
    <property type="match status" value="1"/>
</dbReference>
<accession>A0A1Y5FD90</accession>
<comment type="similarity">
    <text evidence="1 4">Belongs to the pseudouridine synthase TruD family.</text>
</comment>
<dbReference type="EC" id="5.4.99.27" evidence="4"/>
<dbReference type="InterPro" id="IPR020119">
    <property type="entry name" value="PsdUridine_synth_TruD_CS"/>
</dbReference>
<dbReference type="PROSITE" id="PS01268">
    <property type="entry name" value="UPF0024"/>
    <property type="match status" value="1"/>
</dbReference>
<dbReference type="Gene3D" id="3.30.2350.20">
    <property type="entry name" value="TruD, catalytic domain"/>
    <property type="match status" value="1"/>
</dbReference>
<sequence>MDLNYITSKQLKTGGVIKMEASDFQVEEVPLYLPTNTGQHVYLLIKRANLNTKDVVKSLRQCFKITEKDIGHAGLKDRNAITTQWFSLSLGATKSLEEVQSELSEACPELEILEVSKHSNKLKLGHLIGNRFHIRLRQVNDNAFENAEKIYQELKEKGFPNYYGPQRFGSKGDNGENGKLMILGEKKVKSHFMKKLLISAYQSQLFNRWLNSRIEDGIFTELIEGDLLQTNEGQRPFPFDPTKEHVNEFTQREISYTGPMFGYKVSTPELIALEREQSILNDEGIEMEILKQKGIVGARRIARIFPGEFKMTKGDNFIDFSFILPTGCYATTILREFMKSNEL</sequence>
<dbReference type="InterPro" id="IPR050170">
    <property type="entry name" value="TruD_pseudoU_synthase"/>
</dbReference>
<dbReference type="EMBL" id="MAAO01000006">
    <property type="protein sequence ID" value="OUR96939.1"/>
    <property type="molecule type" value="Genomic_DNA"/>
</dbReference>
<evidence type="ECO:0000259" key="5">
    <source>
        <dbReference type="PROSITE" id="PS50984"/>
    </source>
</evidence>
<dbReference type="InterPro" id="IPR042214">
    <property type="entry name" value="TruD_catalytic"/>
</dbReference>
<dbReference type="Pfam" id="PF01142">
    <property type="entry name" value="TruD"/>
    <property type="match status" value="2"/>
</dbReference>
<keyword evidence="3 4" id="KW-0413">Isomerase</keyword>
<gene>
    <name evidence="4" type="primary">truD</name>
    <name evidence="6" type="ORF">A9Q84_11425</name>
</gene>
<dbReference type="PROSITE" id="PS50984">
    <property type="entry name" value="TRUD"/>
    <property type="match status" value="1"/>
</dbReference>
<dbReference type="InterPro" id="IPR011760">
    <property type="entry name" value="PsdUridine_synth_TruD_insert"/>
</dbReference>
<dbReference type="InterPro" id="IPR020103">
    <property type="entry name" value="PsdUridine_synth_cat_dom_sf"/>
</dbReference>
<dbReference type="InterPro" id="IPR043165">
    <property type="entry name" value="TruD_insert_sf"/>
</dbReference>
<reference evidence="7" key="1">
    <citation type="journal article" date="2017" name="Proc. Natl. Acad. Sci. U.S.A.">
        <title>Simulation of Deepwater Horizon oil plume reveals substrate specialization within a complex community of hydrocarbon-degraders.</title>
        <authorList>
            <person name="Hu P."/>
            <person name="Dubinsky E.A."/>
            <person name="Probst A.J."/>
            <person name="Wang J."/>
            <person name="Sieber C.M.K."/>
            <person name="Tom L.M."/>
            <person name="Gardinali P."/>
            <person name="Banfield J.F."/>
            <person name="Atlas R.M."/>
            <person name="Andersen G.L."/>
        </authorList>
    </citation>
    <scope>NUCLEOTIDE SEQUENCE [LARGE SCALE GENOMIC DNA]</scope>
</reference>
<evidence type="ECO:0000256" key="1">
    <source>
        <dbReference type="ARBA" id="ARBA00007953"/>
    </source>
</evidence>
<dbReference type="GO" id="GO:0005829">
    <property type="term" value="C:cytosol"/>
    <property type="evidence" value="ECO:0007669"/>
    <property type="project" value="TreeGrafter"/>
</dbReference>